<organism evidence="1 2">
    <name type="scientific">Prymnesium parvum</name>
    <name type="common">Toxic golden alga</name>
    <dbReference type="NCBI Taxonomy" id="97485"/>
    <lineage>
        <taxon>Eukaryota</taxon>
        <taxon>Haptista</taxon>
        <taxon>Haptophyta</taxon>
        <taxon>Prymnesiophyceae</taxon>
        <taxon>Prymnesiales</taxon>
        <taxon>Prymnesiaceae</taxon>
        <taxon>Prymnesium</taxon>
    </lineage>
</organism>
<reference evidence="1 2" key="1">
    <citation type="journal article" date="2024" name="Science">
        <title>Giant polyketide synthase enzymes in the biosynthesis of giant marine polyether toxins.</title>
        <authorList>
            <person name="Fallon T.R."/>
            <person name="Shende V.V."/>
            <person name="Wierzbicki I.H."/>
            <person name="Pendleton A.L."/>
            <person name="Watervoot N.F."/>
            <person name="Auber R.P."/>
            <person name="Gonzalez D.J."/>
            <person name="Wisecaver J.H."/>
            <person name="Moore B.S."/>
        </authorList>
    </citation>
    <scope>NUCLEOTIDE SEQUENCE [LARGE SCALE GENOMIC DNA]</scope>
    <source>
        <strain evidence="1 2">12B1</strain>
    </source>
</reference>
<dbReference type="EMBL" id="JBGBPQ010000001">
    <property type="protein sequence ID" value="KAL1529721.1"/>
    <property type="molecule type" value="Genomic_DNA"/>
</dbReference>
<evidence type="ECO:0000313" key="2">
    <source>
        <dbReference type="Proteomes" id="UP001515480"/>
    </source>
</evidence>
<name>A0AB34K9Q3_PRYPA</name>
<comment type="caution">
    <text evidence="1">The sequence shown here is derived from an EMBL/GenBank/DDBJ whole genome shotgun (WGS) entry which is preliminary data.</text>
</comment>
<protein>
    <submittedName>
        <fullName evidence="1">Uncharacterized protein</fullName>
    </submittedName>
</protein>
<keyword evidence="2" id="KW-1185">Reference proteome</keyword>
<accession>A0AB34K9Q3</accession>
<sequence>MGNLCPSSSAQGEAASESLNAGAAGRNSTGQQGLNDMLREHYAGSGVQYFVAHLVNSDLSQSRALILEIGSSGVAFANPKAPFPRFKSFALDEIVGWKASDVQLSIVTLVNKRGKTQQWSLATEAASRIAQILDNQSKAAFESSGLGRVALVEDMSAV</sequence>
<proteinExistence type="predicted"/>
<dbReference type="Proteomes" id="UP001515480">
    <property type="component" value="Unassembled WGS sequence"/>
</dbReference>
<gene>
    <name evidence="1" type="ORF">AB1Y20_000658</name>
</gene>
<evidence type="ECO:0000313" key="1">
    <source>
        <dbReference type="EMBL" id="KAL1529721.1"/>
    </source>
</evidence>
<dbReference type="AlphaFoldDB" id="A0AB34K9Q3"/>